<sequence length="110" mass="12946">MYGHTSRDIDGPHSPFQILIYFFCLTSLPPPFGGSNLGFLFFIFPYNFFSLNKKARSFQYKALNIPQLINLFFLIRPTSAQIRESRIKPYHGNRRPHESHYGNYPRDSNR</sequence>
<protein>
    <submittedName>
        <fullName evidence="3">Uncharacterized protein</fullName>
    </submittedName>
</protein>
<feature type="region of interest" description="Disordered" evidence="1">
    <location>
        <begin position="85"/>
        <end position="110"/>
    </location>
</feature>
<dbReference type="AlphaFoldDB" id="A0A6N2M8B8"/>
<feature type="transmembrane region" description="Helical" evidence="2">
    <location>
        <begin position="20"/>
        <end position="44"/>
    </location>
</feature>
<keyword evidence="2" id="KW-0812">Transmembrane</keyword>
<accession>A0A6N2M8B8</accession>
<gene>
    <name evidence="3" type="ORF">SVIM_LOCUS332531</name>
</gene>
<dbReference type="EMBL" id="CAADRP010001719">
    <property type="protein sequence ID" value="VFU50075.1"/>
    <property type="molecule type" value="Genomic_DNA"/>
</dbReference>
<reference evidence="3" key="1">
    <citation type="submission" date="2019-03" db="EMBL/GenBank/DDBJ databases">
        <authorList>
            <person name="Mank J."/>
            <person name="Almeida P."/>
        </authorList>
    </citation>
    <scope>NUCLEOTIDE SEQUENCE</scope>
    <source>
        <strain evidence="3">78183</strain>
    </source>
</reference>
<keyword evidence="2" id="KW-1133">Transmembrane helix</keyword>
<organism evidence="3">
    <name type="scientific">Salix viminalis</name>
    <name type="common">Common osier</name>
    <name type="synonym">Basket willow</name>
    <dbReference type="NCBI Taxonomy" id="40686"/>
    <lineage>
        <taxon>Eukaryota</taxon>
        <taxon>Viridiplantae</taxon>
        <taxon>Streptophyta</taxon>
        <taxon>Embryophyta</taxon>
        <taxon>Tracheophyta</taxon>
        <taxon>Spermatophyta</taxon>
        <taxon>Magnoliopsida</taxon>
        <taxon>eudicotyledons</taxon>
        <taxon>Gunneridae</taxon>
        <taxon>Pentapetalae</taxon>
        <taxon>rosids</taxon>
        <taxon>fabids</taxon>
        <taxon>Malpighiales</taxon>
        <taxon>Salicaceae</taxon>
        <taxon>Saliceae</taxon>
        <taxon>Salix</taxon>
    </lineage>
</organism>
<name>A0A6N2M8B8_SALVM</name>
<evidence type="ECO:0000313" key="3">
    <source>
        <dbReference type="EMBL" id="VFU50075.1"/>
    </source>
</evidence>
<keyword evidence="2" id="KW-0472">Membrane</keyword>
<proteinExistence type="predicted"/>
<evidence type="ECO:0000256" key="2">
    <source>
        <dbReference type="SAM" id="Phobius"/>
    </source>
</evidence>
<evidence type="ECO:0000256" key="1">
    <source>
        <dbReference type="SAM" id="MobiDB-lite"/>
    </source>
</evidence>